<name>A0A1M4WN90_9BACT</name>
<organism evidence="2 3">
    <name type="scientific">Desulfacinum infernum DSM 9756</name>
    <dbReference type="NCBI Taxonomy" id="1121391"/>
    <lineage>
        <taxon>Bacteria</taxon>
        <taxon>Pseudomonadati</taxon>
        <taxon>Thermodesulfobacteriota</taxon>
        <taxon>Syntrophobacteria</taxon>
        <taxon>Syntrophobacterales</taxon>
        <taxon>Syntrophobacteraceae</taxon>
        <taxon>Desulfacinum</taxon>
    </lineage>
</organism>
<dbReference type="AlphaFoldDB" id="A0A1M4WN90"/>
<reference evidence="3" key="1">
    <citation type="submission" date="2016-11" db="EMBL/GenBank/DDBJ databases">
        <authorList>
            <person name="Varghese N."/>
            <person name="Submissions S."/>
        </authorList>
    </citation>
    <scope>NUCLEOTIDE SEQUENCE [LARGE SCALE GENOMIC DNA]</scope>
    <source>
        <strain evidence="3">DSM 9756</strain>
    </source>
</reference>
<dbReference type="RefSeq" id="WP_143156350.1">
    <property type="nucleotide sequence ID" value="NZ_FQVB01000007.1"/>
</dbReference>
<evidence type="ECO:0000313" key="3">
    <source>
        <dbReference type="Proteomes" id="UP000184076"/>
    </source>
</evidence>
<evidence type="ECO:0000313" key="2">
    <source>
        <dbReference type="EMBL" id="SHE82684.1"/>
    </source>
</evidence>
<dbReference type="Proteomes" id="UP000184076">
    <property type="component" value="Unassembled WGS sequence"/>
</dbReference>
<protein>
    <submittedName>
        <fullName evidence="2">Uncharacterized protein</fullName>
    </submittedName>
</protein>
<proteinExistence type="predicted"/>
<dbReference type="EMBL" id="FQVB01000007">
    <property type="protein sequence ID" value="SHE82684.1"/>
    <property type="molecule type" value="Genomic_DNA"/>
</dbReference>
<gene>
    <name evidence="2" type="ORF">SAMN02745206_00911</name>
</gene>
<accession>A0A1M4WN90</accession>
<evidence type="ECO:0000256" key="1">
    <source>
        <dbReference type="SAM" id="MobiDB-lite"/>
    </source>
</evidence>
<feature type="region of interest" description="Disordered" evidence="1">
    <location>
        <begin position="246"/>
        <end position="269"/>
    </location>
</feature>
<keyword evidence="3" id="KW-1185">Reference proteome</keyword>
<sequence>MPTASVEPRLLATLRSVEWRTRRVLGAVRFEDRATRDPVSARLQVRIPGVEVSWNLSGLAVLVRARGLEPHTEAFRVAPGDPPPESLAFTGTVEDPAGGYLPRSFSVRLPRDPDPNRHEDPRSLFQPVSVALFPAPSAGTAHPLWSRIRVSLARSVDGEEEPLSGALVRITDAAGDVLLGSGLTDARGEGIVFLPGIPPARSSEGGNGDEEEPVVVYELPARIQVVWEPPGEAPPDPDHLEAAREDLVRSDDPLSLKAGRTERFRKTLT</sequence>
<dbReference type="STRING" id="1121391.SAMN02745206_00911"/>
<dbReference type="OrthoDB" id="149359at2"/>